<reference evidence="1" key="1">
    <citation type="submission" date="2014-09" db="EMBL/GenBank/DDBJ databases">
        <authorList>
            <person name="Magalhaes I.L.F."/>
            <person name="Oliveira U."/>
            <person name="Santos F.R."/>
            <person name="Vidigal T.H.D.A."/>
            <person name="Brescovit A.D."/>
            <person name="Santos A.J."/>
        </authorList>
    </citation>
    <scope>NUCLEOTIDE SEQUENCE</scope>
    <source>
        <tissue evidence="1">Shoot tissue taken approximately 20 cm above the soil surface</tissue>
    </source>
</reference>
<accession>A0A0A8YMB3</accession>
<sequence length="13" mass="1376">MEDGSGGVWDPRA</sequence>
<name>A0A0A8YMB3_ARUDO</name>
<reference evidence="1" key="2">
    <citation type="journal article" date="2015" name="Data Brief">
        <title>Shoot transcriptome of the giant reed, Arundo donax.</title>
        <authorList>
            <person name="Barrero R.A."/>
            <person name="Guerrero F.D."/>
            <person name="Moolhuijzen P."/>
            <person name="Goolsby J.A."/>
            <person name="Tidwell J."/>
            <person name="Bellgard S.E."/>
            <person name="Bellgard M.I."/>
        </authorList>
    </citation>
    <scope>NUCLEOTIDE SEQUENCE</scope>
    <source>
        <tissue evidence="1">Shoot tissue taken approximately 20 cm above the soil surface</tissue>
    </source>
</reference>
<protein>
    <submittedName>
        <fullName evidence="1">Uncharacterized protein</fullName>
    </submittedName>
</protein>
<proteinExistence type="predicted"/>
<evidence type="ECO:0000313" key="1">
    <source>
        <dbReference type="EMBL" id="JAD26718.1"/>
    </source>
</evidence>
<organism evidence="1">
    <name type="scientific">Arundo donax</name>
    <name type="common">Giant reed</name>
    <name type="synonym">Donax arundinaceus</name>
    <dbReference type="NCBI Taxonomy" id="35708"/>
    <lineage>
        <taxon>Eukaryota</taxon>
        <taxon>Viridiplantae</taxon>
        <taxon>Streptophyta</taxon>
        <taxon>Embryophyta</taxon>
        <taxon>Tracheophyta</taxon>
        <taxon>Spermatophyta</taxon>
        <taxon>Magnoliopsida</taxon>
        <taxon>Liliopsida</taxon>
        <taxon>Poales</taxon>
        <taxon>Poaceae</taxon>
        <taxon>PACMAD clade</taxon>
        <taxon>Arundinoideae</taxon>
        <taxon>Arundineae</taxon>
        <taxon>Arundo</taxon>
    </lineage>
</organism>
<dbReference type="EMBL" id="GBRH01271177">
    <property type="protein sequence ID" value="JAD26718.1"/>
    <property type="molecule type" value="Transcribed_RNA"/>
</dbReference>